<dbReference type="InterPro" id="IPR027417">
    <property type="entry name" value="P-loop_NTPase"/>
</dbReference>
<keyword evidence="8" id="KW-1185">Reference proteome</keyword>
<dbReference type="GO" id="GO:0005525">
    <property type="term" value="F:GTP binding"/>
    <property type="evidence" value="ECO:0007669"/>
    <property type="project" value="UniProtKB-KW"/>
</dbReference>
<gene>
    <name evidence="7" type="ORF">AAG570_012060</name>
</gene>
<feature type="domain" description="G" evidence="6">
    <location>
        <begin position="71"/>
        <end position="149"/>
    </location>
</feature>
<dbReference type="InterPro" id="IPR023179">
    <property type="entry name" value="GTP-bd_ortho_bundle_sf"/>
</dbReference>
<comment type="similarity">
    <text evidence="4">Belongs to the TRAFAC class YlqF/YawG GTPase family. MTG1 subfamily.</text>
</comment>
<evidence type="ECO:0000256" key="4">
    <source>
        <dbReference type="PIRNR" id="PIRNR006230"/>
    </source>
</evidence>
<reference evidence="7 8" key="1">
    <citation type="submission" date="2024-07" db="EMBL/GenBank/DDBJ databases">
        <title>Chromosome-level genome assembly of the water stick insect Ranatra chinensis (Heteroptera: Nepidae).</title>
        <authorList>
            <person name="Liu X."/>
        </authorList>
    </citation>
    <scope>NUCLEOTIDE SEQUENCE [LARGE SCALE GENOMIC DNA]</scope>
    <source>
        <strain evidence="7">Cailab_2021Rc</strain>
        <tissue evidence="7">Muscle</tissue>
    </source>
</reference>
<feature type="binding site" evidence="5">
    <location>
        <position position="130"/>
    </location>
    <ligand>
        <name>GTP</name>
        <dbReference type="ChEBI" id="CHEBI:37565"/>
    </ligand>
</feature>
<dbReference type="Pfam" id="PF01926">
    <property type="entry name" value="MMR_HSR1"/>
    <property type="match status" value="1"/>
</dbReference>
<dbReference type="PANTHER" id="PTHR45782:SF4">
    <property type="entry name" value="MITOCHONDRIAL RIBOSOME-ASSOCIATED GTPASE 1"/>
    <property type="match status" value="1"/>
</dbReference>
<dbReference type="InterPro" id="IPR006073">
    <property type="entry name" value="GTP-bd"/>
</dbReference>
<dbReference type="Proteomes" id="UP001558652">
    <property type="component" value="Unassembled WGS sequence"/>
</dbReference>
<dbReference type="InterPro" id="IPR016478">
    <property type="entry name" value="GTPase_MTG1"/>
</dbReference>
<comment type="subcellular location">
    <subcellularLocation>
        <location evidence="4">Mitochondrion inner membrane</location>
        <topology evidence="4">Peripheral membrane protein</topology>
    </subcellularLocation>
</comment>
<evidence type="ECO:0000256" key="5">
    <source>
        <dbReference type="PIRSR" id="PIRSR006230-1"/>
    </source>
</evidence>
<feature type="binding site" evidence="5">
    <location>
        <begin position="78"/>
        <end position="83"/>
    </location>
    <ligand>
        <name>GTP</name>
        <dbReference type="ChEBI" id="CHEBI:37565"/>
    </ligand>
</feature>
<dbReference type="FunFam" id="1.10.1580.10:FF:000004">
    <property type="entry name" value="Mitochondrial GTPase 1"/>
    <property type="match status" value="1"/>
</dbReference>
<evidence type="ECO:0000256" key="1">
    <source>
        <dbReference type="ARBA" id="ARBA00022741"/>
    </source>
</evidence>
<organism evidence="7 8">
    <name type="scientific">Ranatra chinensis</name>
    <dbReference type="NCBI Taxonomy" id="642074"/>
    <lineage>
        <taxon>Eukaryota</taxon>
        <taxon>Metazoa</taxon>
        <taxon>Ecdysozoa</taxon>
        <taxon>Arthropoda</taxon>
        <taxon>Hexapoda</taxon>
        <taxon>Insecta</taxon>
        <taxon>Pterygota</taxon>
        <taxon>Neoptera</taxon>
        <taxon>Paraneoptera</taxon>
        <taxon>Hemiptera</taxon>
        <taxon>Heteroptera</taxon>
        <taxon>Panheteroptera</taxon>
        <taxon>Nepomorpha</taxon>
        <taxon>Nepidae</taxon>
        <taxon>Ranatrinae</taxon>
        <taxon>Ranatra</taxon>
    </lineage>
</organism>
<keyword evidence="1 4" id="KW-0547">Nucleotide-binding</keyword>
<dbReference type="PIRSF" id="PIRSF006230">
    <property type="entry name" value="MG442"/>
    <property type="match status" value="1"/>
</dbReference>
<dbReference type="PRINTS" id="PR00326">
    <property type="entry name" value="GTP1OBG"/>
</dbReference>
<comment type="caution">
    <text evidence="7">The sequence shown here is derived from an EMBL/GenBank/DDBJ whole genome shotgun (WGS) entry which is preliminary data.</text>
</comment>
<evidence type="ECO:0000313" key="7">
    <source>
        <dbReference type="EMBL" id="KAL1130819.1"/>
    </source>
</evidence>
<evidence type="ECO:0000256" key="2">
    <source>
        <dbReference type="ARBA" id="ARBA00023134"/>
    </source>
</evidence>
<evidence type="ECO:0000313" key="8">
    <source>
        <dbReference type="Proteomes" id="UP001558652"/>
    </source>
</evidence>
<dbReference type="SUPFAM" id="SSF52540">
    <property type="entry name" value="P-loop containing nucleoside triphosphate hydrolases"/>
    <property type="match status" value="1"/>
</dbReference>
<accession>A0ABD0YJS9</accession>
<keyword evidence="4" id="KW-0496">Mitochondrion</keyword>
<proteinExistence type="inferred from homology"/>
<name>A0ABD0YJS9_9HEMI</name>
<sequence length="262" mass="29342">MGKGLKQMQQKLRSVDCVIEVHDARIPYSGRNPNFKNTVTGLKPHILVLNKMELITKSNRYNRTELQDYCIMIIGVPNVGKSSLINALRNKYLKKSNVAPVGAIAGITKSVMSKIKICENPLIYVLDTPGILSPSVSDVETGLKLALCSSMQDHLVGPTVIADYLLYWLNKHHNFSYVKFLSLEEPSDNITEVLMLSAIKLKKIIKKKDVEGHYSLMPDLEFAANHFIKGFRKGELGKVILDKITEDSSQPIIQSWTFNVNG</sequence>
<dbReference type="Gene3D" id="1.10.1580.10">
    <property type="match status" value="1"/>
</dbReference>
<comment type="function">
    <text evidence="3 4">Plays a role in the regulation of the mitochondrial ribosome assembly and of translational activity. Displays mitochondrial GTPase activity.</text>
</comment>
<dbReference type="AlphaFoldDB" id="A0ABD0YJS9"/>
<dbReference type="Gene3D" id="3.40.50.300">
    <property type="entry name" value="P-loop containing nucleotide triphosphate hydrolases"/>
    <property type="match status" value="2"/>
</dbReference>
<dbReference type="EMBL" id="JBFDAA010000007">
    <property type="protein sequence ID" value="KAL1130819.1"/>
    <property type="molecule type" value="Genomic_DNA"/>
</dbReference>
<keyword evidence="2 4" id="KW-0342">GTP-binding</keyword>
<protein>
    <recommendedName>
        <fullName evidence="4">Mitochondrial GTPase 1</fullName>
    </recommendedName>
</protein>
<evidence type="ECO:0000259" key="6">
    <source>
        <dbReference type="Pfam" id="PF01926"/>
    </source>
</evidence>
<dbReference type="GO" id="GO:0005743">
    <property type="term" value="C:mitochondrial inner membrane"/>
    <property type="evidence" value="ECO:0007669"/>
    <property type="project" value="UniProtKB-SubCell"/>
</dbReference>
<dbReference type="PANTHER" id="PTHR45782">
    <property type="entry name" value="MITOCHONDRIAL RIBOSOME-ASSOCIATED GTPASE 1"/>
    <property type="match status" value="1"/>
</dbReference>
<evidence type="ECO:0000256" key="3">
    <source>
        <dbReference type="ARBA" id="ARBA00045284"/>
    </source>
</evidence>